<gene>
    <name evidence="2" type="ORF">SAMN05444581_101161</name>
</gene>
<organism evidence="2 3">
    <name type="scientific">Methylocapsa palsarum</name>
    <dbReference type="NCBI Taxonomy" id="1612308"/>
    <lineage>
        <taxon>Bacteria</taxon>
        <taxon>Pseudomonadati</taxon>
        <taxon>Pseudomonadota</taxon>
        <taxon>Alphaproteobacteria</taxon>
        <taxon>Hyphomicrobiales</taxon>
        <taxon>Beijerinckiaceae</taxon>
        <taxon>Methylocapsa</taxon>
    </lineage>
</organism>
<dbReference type="InterPro" id="IPR036249">
    <property type="entry name" value="Thioredoxin-like_sf"/>
</dbReference>
<evidence type="ECO:0000313" key="3">
    <source>
        <dbReference type="Proteomes" id="UP000198755"/>
    </source>
</evidence>
<dbReference type="GO" id="GO:0005975">
    <property type="term" value="P:carbohydrate metabolic process"/>
    <property type="evidence" value="ECO:0007669"/>
    <property type="project" value="InterPro"/>
</dbReference>
<dbReference type="PANTHER" id="PTHR42899">
    <property type="entry name" value="SPERMATOGENESIS-ASSOCIATED PROTEIN 20"/>
    <property type="match status" value="1"/>
</dbReference>
<dbReference type="EMBL" id="FOSN01000001">
    <property type="protein sequence ID" value="SFJ99543.1"/>
    <property type="molecule type" value="Genomic_DNA"/>
</dbReference>
<evidence type="ECO:0000259" key="1">
    <source>
        <dbReference type="Pfam" id="PF03190"/>
    </source>
</evidence>
<dbReference type="SUPFAM" id="SSF48208">
    <property type="entry name" value="Six-hairpin glycosidases"/>
    <property type="match status" value="1"/>
</dbReference>
<keyword evidence="3" id="KW-1185">Reference proteome</keyword>
<dbReference type="PIRSF" id="PIRSF006402">
    <property type="entry name" value="UCP006402_thioredoxin"/>
    <property type="match status" value="1"/>
</dbReference>
<reference evidence="2 3" key="1">
    <citation type="submission" date="2016-10" db="EMBL/GenBank/DDBJ databases">
        <authorList>
            <person name="de Groot N.N."/>
        </authorList>
    </citation>
    <scope>NUCLEOTIDE SEQUENCE [LARGE SCALE GENOMIC DNA]</scope>
    <source>
        <strain evidence="2 3">NE2</strain>
    </source>
</reference>
<dbReference type="Gene3D" id="3.40.30.10">
    <property type="entry name" value="Glutaredoxin"/>
    <property type="match status" value="1"/>
</dbReference>
<dbReference type="PANTHER" id="PTHR42899:SF1">
    <property type="entry name" value="SPERMATOGENESIS-ASSOCIATED PROTEIN 20"/>
    <property type="match status" value="1"/>
</dbReference>
<dbReference type="Proteomes" id="UP000198755">
    <property type="component" value="Unassembled WGS sequence"/>
</dbReference>
<sequence>MSSIGQNEPSRNELGQAASPYLLQHAANPVHWRMWSQDALRDAQRLNKPILLSVGYAACHWCHVMAHESFEDGATADVMNELFVNIKVDREERPDIDHIYMTALHAFGERGGWPLTMFLTPKGEPFWGGTYFPKTENYGRPSFVSVLKTVSAAFHGDPQRISKNTEIVLGELRKTSAPGEAGLTLDLVDQLAAHAVNFIDAIDGGLRGAPKFPNTPILELLWRAGDRLGKGPYRDLVKLTMTKMSEGGIYDHLGGGYARYSTDERWLAPHFEKMLYDNAQILELLALCFNETGDDLFRTRARETVGWLEREMTAPGGAFCASLDADSEGVEGKFYVWNFDEIAALLGQEDAKFFGRFYNASRIGNWAESPGGHAVTILNRLESARPTIEEEARLAPLRQKLFAARETRIHPGLDDKIMTDWNGLMIAALVNAATLLGEPQWIEKAARAYRFILATMAFEGAGGEARLAHSWRAGVLVKPGLALDYAAMIRAALALHEARNLAGLDIGPRRDYLADAIAFAKALETFHLDPASGLLSMSANDADDVLLRLAPTADDAIPNAHPVYLSALARLSGLTGDPAWLERADVLFKAVSAPARGNLIGHAGILNALDFRLRVRDIVTAGPARQPLYAAALALPFITRAVMDIDRPQDIPAGHVARAQADAAGEAAAFVCAGGACSQPVRDAAALAGAASGAIP</sequence>
<feature type="domain" description="Spermatogenesis-associated protein 20-like TRX" evidence="1">
    <location>
        <begin position="12"/>
        <end position="171"/>
    </location>
</feature>
<dbReference type="InterPro" id="IPR008928">
    <property type="entry name" value="6-hairpin_glycosidase_sf"/>
</dbReference>
<dbReference type="InterPro" id="IPR024705">
    <property type="entry name" value="Ssp411"/>
</dbReference>
<name>A0A1I3VX58_9HYPH</name>
<protein>
    <recommendedName>
        <fullName evidence="1">Spermatogenesis-associated protein 20-like TRX domain-containing protein</fullName>
    </recommendedName>
</protein>
<dbReference type="RefSeq" id="WP_091676034.1">
    <property type="nucleotide sequence ID" value="NZ_FOSN01000001.1"/>
</dbReference>
<accession>A0A1I3VX58</accession>
<proteinExistence type="predicted"/>
<dbReference type="SUPFAM" id="SSF52833">
    <property type="entry name" value="Thioredoxin-like"/>
    <property type="match status" value="1"/>
</dbReference>
<dbReference type="STRING" id="1612308.SAMN05444581_101161"/>
<dbReference type="CDD" id="cd02955">
    <property type="entry name" value="SSP411"/>
    <property type="match status" value="1"/>
</dbReference>
<evidence type="ECO:0000313" key="2">
    <source>
        <dbReference type="EMBL" id="SFJ99543.1"/>
    </source>
</evidence>
<dbReference type="AlphaFoldDB" id="A0A1I3VX58"/>
<dbReference type="Pfam" id="PF03190">
    <property type="entry name" value="Thioredox_DsbH"/>
    <property type="match status" value="1"/>
</dbReference>
<dbReference type="InterPro" id="IPR004879">
    <property type="entry name" value="Ssp411-like_TRX"/>
</dbReference>
<dbReference type="OrthoDB" id="9762614at2"/>